<dbReference type="Pfam" id="PF07593">
    <property type="entry name" value="UnbV_ASPIC"/>
    <property type="match status" value="1"/>
</dbReference>
<feature type="transmembrane region" description="Helical" evidence="2">
    <location>
        <begin position="39"/>
        <end position="58"/>
    </location>
</feature>
<dbReference type="PANTHER" id="PTHR16026">
    <property type="entry name" value="CARTILAGE ACIDIC PROTEIN 1"/>
    <property type="match status" value="1"/>
</dbReference>
<keyword evidence="2" id="KW-1133">Transmembrane helix</keyword>
<dbReference type="Gene3D" id="2.130.10.130">
    <property type="entry name" value="Integrin alpha, N-terminal"/>
    <property type="match status" value="2"/>
</dbReference>
<evidence type="ECO:0000259" key="3">
    <source>
        <dbReference type="Pfam" id="PF07593"/>
    </source>
</evidence>
<organism evidence="4 5">
    <name type="scientific">Parachitinimonas caeni</name>
    <dbReference type="NCBI Taxonomy" id="3031301"/>
    <lineage>
        <taxon>Bacteria</taxon>
        <taxon>Pseudomonadati</taxon>
        <taxon>Pseudomonadota</taxon>
        <taxon>Betaproteobacteria</taxon>
        <taxon>Neisseriales</taxon>
        <taxon>Chitinibacteraceae</taxon>
        <taxon>Parachitinimonas</taxon>
    </lineage>
</organism>
<keyword evidence="2" id="KW-0472">Membrane</keyword>
<evidence type="ECO:0000256" key="1">
    <source>
        <dbReference type="ARBA" id="ARBA00022729"/>
    </source>
</evidence>
<feature type="transmembrane region" description="Helical" evidence="2">
    <location>
        <begin position="12"/>
        <end position="33"/>
    </location>
</feature>
<dbReference type="SUPFAM" id="SSF69318">
    <property type="entry name" value="Integrin alpha N-terminal domain"/>
    <property type="match status" value="1"/>
</dbReference>
<keyword evidence="5" id="KW-1185">Reference proteome</keyword>
<dbReference type="PANTHER" id="PTHR16026:SF0">
    <property type="entry name" value="CARTILAGE ACIDIC PROTEIN 1"/>
    <property type="match status" value="1"/>
</dbReference>
<proteinExistence type="predicted"/>
<gene>
    <name evidence="4" type="ORF">PZA18_17325</name>
</gene>
<accession>A0ABT7E0I7</accession>
<protein>
    <submittedName>
        <fullName evidence="4">FG-GAP-like repeat-containing protein</fullName>
    </submittedName>
</protein>
<dbReference type="EMBL" id="JARRAF010000024">
    <property type="protein sequence ID" value="MDK2125818.1"/>
    <property type="molecule type" value="Genomic_DNA"/>
</dbReference>
<feature type="transmembrane region" description="Helical" evidence="2">
    <location>
        <begin position="194"/>
        <end position="211"/>
    </location>
</feature>
<dbReference type="Proteomes" id="UP001172778">
    <property type="component" value="Unassembled WGS sequence"/>
</dbReference>
<feature type="transmembrane region" description="Helical" evidence="2">
    <location>
        <begin position="136"/>
        <end position="157"/>
    </location>
</feature>
<dbReference type="InterPro" id="IPR028994">
    <property type="entry name" value="Integrin_alpha_N"/>
</dbReference>
<evidence type="ECO:0000256" key="2">
    <source>
        <dbReference type="SAM" id="Phobius"/>
    </source>
</evidence>
<comment type="caution">
    <text evidence="4">The sequence shown here is derived from an EMBL/GenBank/DDBJ whole genome shotgun (WGS) entry which is preliminary data.</text>
</comment>
<feature type="transmembrane region" description="Helical" evidence="2">
    <location>
        <begin position="111"/>
        <end position="130"/>
    </location>
</feature>
<keyword evidence="1" id="KW-0732">Signal</keyword>
<dbReference type="InterPro" id="IPR013517">
    <property type="entry name" value="FG-GAP"/>
</dbReference>
<reference evidence="4" key="1">
    <citation type="submission" date="2023-03" db="EMBL/GenBank/DDBJ databases">
        <title>Chitinimonas shenzhenensis gen. nov., sp. nov., a novel member of family Burkholderiaceae isolated from activated sludge collected in Shen Zhen, China.</title>
        <authorList>
            <person name="Wang X."/>
        </authorList>
    </citation>
    <scope>NUCLEOTIDE SEQUENCE</scope>
    <source>
        <strain evidence="4">DQS-5</strain>
    </source>
</reference>
<sequence length="901" mass="99984">MTKLTIPPKTDPRWPFFGILTSYVVLGLTVLGFNRSVGYVVMTVAATVGLDLLLHKLLRPNDPPLFPLSAAISGMGLSILVNYAHGSWLPLIPIFFTVASKYLFTFNGRHLYNPTLFGITAALYLGQGMISASPAYQWGGSMAMVAYVVTAALALFVFRIGRSWLIGGFIGFYMLELAIRAYITRHHVPPETLFLGALTSPAFYLFSFFMITDPATSPSSRRGQLLMAGSIVLIDLLLHLKLSLSTLFWAGFYWFTARGLWLHGQALWRERGKWLGRLRGWWPRPLILGGGTAVITSLAWGGLGGHDAVQADFKLVVQPVAHTGLIGRKSDVLQQLDPRIAPLAKWVLSVGDAVAVADVNNDGLPDVFLTYPLKQAEDRAALYLNKGDFRFERVALPLLDDHVRHPAQYGLPSGALWLDLDNDGDQDLLLLTGYGKLRLLLNQLTESGQLGFKDGTTQWGLDEYGVTLAANAIDWDRDGRLDIVTGSPFSPWLPGYAKPTPLTPFKLPQPEYPGDRRMFNFMHRTWHDANNGGGISFLHNRDGRLQKLDAAALGVADKRWTLAIGTGDFNNDGWPDLYLANDFGPDQLLLNRRDGHWQPIRGALVGTVGHDTYKGMNASVVDFDNNGWLDVYVSNVHERLQAEGSLLWMNRGQDVGTPAQFEDQASQRNALNERGFGWGAATGDLDRDGRIDILQTNGMVDNAYEPKPTACVDYWYWNEKIALTHPDVHGHADRWADLRGRCIFPAEARRLYLNQGRYFVDVAPQVGWADKGNSRAIALADFDNDGDLDVLVTHQFAPVSLFRNDSTAKHWLGLDLRGNGKSCNRDALGTRVWLSQGDDRQWREQVAANGFSSQNEHRLLFGLGGHNQPVTLKIDWCGQGKTEQRTLAPDQYHVLQQVAGA</sequence>
<feature type="domain" description="ASPIC/UnbV" evidence="3">
    <location>
        <begin position="827"/>
        <end position="892"/>
    </location>
</feature>
<dbReference type="Pfam" id="PF13517">
    <property type="entry name" value="FG-GAP_3"/>
    <property type="match status" value="2"/>
</dbReference>
<dbReference type="InterPro" id="IPR027039">
    <property type="entry name" value="Crtac1"/>
</dbReference>
<evidence type="ECO:0000313" key="4">
    <source>
        <dbReference type="EMBL" id="MDK2125818.1"/>
    </source>
</evidence>
<dbReference type="InterPro" id="IPR011519">
    <property type="entry name" value="UnbV_ASPIC"/>
</dbReference>
<keyword evidence="2" id="KW-0812">Transmembrane</keyword>
<dbReference type="RefSeq" id="WP_284102131.1">
    <property type="nucleotide sequence ID" value="NZ_JARRAF010000024.1"/>
</dbReference>
<evidence type="ECO:0000313" key="5">
    <source>
        <dbReference type="Proteomes" id="UP001172778"/>
    </source>
</evidence>
<feature type="transmembrane region" description="Helical" evidence="2">
    <location>
        <begin position="164"/>
        <end position="182"/>
    </location>
</feature>
<name>A0ABT7E0I7_9NEIS</name>